<dbReference type="Proteomes" id="UP000051999">
    <property type="component" value="Unassembled WGS sequence"/>
</dbReference>
<organism evidence="1 2">
    <name type="scientific">Furfurilactobacillus rossiae DSM 15814</name>
    <dbReference type="NCBI Taxonomy" id="1114972"/>
    <lineage>
        <taxon>Bacteria</taxon>
        <taxon>Bacillati</taxon>
        <taxon>Bacillota</taxon>
        <taxon>Bacilli</taxon>
        <taxon>Lactobacillales</taxon>
        <taxon>Lactobacillaceae</taxon>
        <taxon>Furfurilactobacillus</taxon>
    </lineage>
</organism>
<dbReference type="EMBL" id="AZFF01000003">
    <property type="protein sequence ID" value="KRL56654.1"/>
    <property type="molecule type" value="Genomic_DNA"/>
</dbReference>
<comment type="caution">
    <text evidence="1">The sequence shown here is derived from an EMBL/GenBank/DDBJ whole genome shotgun (WGS) entry which is preliminary data.</text>
</comment>
<evidence type="ECO:0000313" key="2">
    <source>
        <dbReference type="Proteomes" id="UP000051999"/>
    </source>
</evidence>
<dbReference type="AlphaFoldDB" id="A0A0R1RK87"/>
<protein>
    <submittedName>
        <fullName evidence="1">Uncharacterized protein</fullName>
    </submittedName>
</protein>
<proteinExistence type="predicted"/>
<dbReference type="STRING" id="1114972.FD35_GL001753"/>
<gene>
    <name evidence="1" type="ORF">FD35_GL001753</name>
</gene>
<evidence type="ECO:0000313" key="1">
    <source>
        <dbReference type="EMBL" id="KRL56654.1"/>
    </source>
</evidence>
<name>A0A0R1RK87_9LACO</name>
<sequence length="52" mass="6088">MWATIVWANGVLRRKQPNHTNDEDYYLIKAIHELTPQDVNKIIHELTISVDS</sequence>
<accession>A0A0R1RK87</accession>
<keyword evidence="2" id="KW-1185">Reference proteome</keyword>
<dbReference type="PATRIC" id="fig|1114972.6.peg.1787"/>
<reference evidence="1 2" key="1">
    <citation type="journal article" date="2015" name="Genome Announc.">
        <title>Expanding the biotechnology potential of lactobacilli through comparative genomics of 213 strains and associated genera.</title>
        <authorList>
            <person name="Sun Z."/>
            <person name="Harris H.M."/>
            <person name="McCann A."/>
            <person name="Guo C."/>
            <person name="Argimon S."/>
            <person name="Zhang W."/>
            <person name="Yang X."/>
            <person name="Jeffery I.B."/>
            <person name="Cooney J.C."/>
            <person name="Kagawa T.F."/>
            <person name="Liu W."/>
            <person name="Song Y."/>
            <person name="Salvetti E."/>
            <person name="Wrobel A."/>
            <person name="Rasinkangas P."/>
            <person name="Parkhill J."/>
            <person name="Rea M.C."/>
            <person name="O'Sullivan O."/>
            <person name="Ritari J."/>
            <person name="Douillard F.P."/>
            <person name="Paul Ross R."/>
            <person name="Yang R."/>
            <person name="Briner A.E."/>
            <person name="Felis G.E."/>
            <person name="de Vos W.M."/>
            <person name="Barrangou R."/>
            <person name="Klaenhammer T.R."/>
            <person name="Caufield P.W."/>
            <person name="Cui Y."/>
            <person name="Zhang H."/>
            <person name="O'Toole P.W."/>
        </authorList>
    </citation>
    <scope>NUCLEOTIDE SEQUENCE [LARGE SCALE GENOMIC DNA]</scope>
    <source>
        <strain evidence="1 2">DSM 15814</strain>
    </source>
</reference>